<proteinExistence type="predicted"/>
<comment type="caution">
    <text evidence="2">The sequence shown here is derived from an EMBL/GenBank/DDBJ whole genome shotgun (WGS) entry which is preliminary data.</text>
</comment>
<protein>
    <submittedName>
        <fullName evidence="2">TfoX/Sxy family protein</fullName>
    </submittedName>
</protein>
<dbReference type="AlphaFoldDB" id="A0A9D7T5E7"/>
<dbReference type="Pfam" id="PF04993">
    <property type="entry name" value="TfoX_N"/>
    <property type="match status" value="1"/>
</dbReference>
<reference evidence="2" key="1">
    <citation type="submission" date="2020-10" db="EMBL/GenBank/DDBJ databases">
        <title>Connecting structure to function with the recovery of over 1000 high-quality activated sludge metagenome-assembled genomes encoding full-length rRNA genes using long-read sequencing.</title>
        <authorList>
            <person name="Singleton C.M."/>
            <person name="Petriglieri F."/>
            <person name="Kristensen J.M."/>
            <person name="Kirkegaard R.H."/>
            <person name="Michaelsen T.Y."/>
            <person name="Andersen M.H."/>
            <person name="Karst S.M."/>
            <person name="Dueholm M.S."/>
            <person name="Nielsen P.H."/>
            <person name="Albertsen M."/>
        </authorList>
    </citation>
    <scope>NUCLEOTIDE SEQUENCE</scope>
    <source>
        <strain evidence="2">Ribe_18-Q3-R11-54_MAXAC.001</strain>
    </source>
</reference>
<organism evidence="2 3">
    <name type="scientific">Candidatus Phosphoribacter hodrii</name>
    <dbReference type="NCBI Taxonomy" id="2953743"/>
    <lineage>
        <taxon>Bacteria</taxon>
        <taxon>Bacillati</taxon>
        <taxon>Actinomycetota</taxon>
        <taxon>Actinomycetes</taxon>
        <taxon>Micrococcales</taxon>
        <taxon>Dermatophilaceae</taxon>
        <taxon>Candidatus Phosphoribacter</taxon>
    </lineage>
</organism>
<dbReference type="EMBL" id="JADKGK010000006">
    <property type="protein sequence ID" value="MBL0002962.1"/>
    <property type="molecule type" value="Genomic_DNA"/>
</dbReference>
<gene>
    <name evidence="2" type="ORF">IPP00_02850</name>
</gene>
<name>A0A9D7T5E7_9MICO</name>
<dbReference type="Proteomes" id="UP000886632">
    <property type="component" value="Unassembled WGS sequence"/>
</dbReference>
<dbReference type="Gene3D" id="3.30.1460.30">
    <property type="entry name" value="YgaC/TfoX-N like chaperone"/>
    <property type="match status" value="1"/>
</dbReference>
<dbReference type="SUPFAM" id="SSF159894">
    <property type="entry name" value="YgaC/TfoX-N like"/>
    <property type="match status" value="1"/>
</dbReference>
<evidence type="ECO:0000259" key="1">
    <source>
        <dbReference type="Pfam" id="PF04993"/>
    </source>
</evidence>
<evidence type="ECO:0000313" key="2">
    <source>
        <dbReference type="EMBL" id="MBL0002962.1"/>
    </source>
</evidence>
<sequence length="110" mass="11871">MAFDPELADRLREVLADEPGLREQRMFGGLGFMLDGHMAVAASSDGGILLRIDPAAAGDLVDGVVARRFEMRGRAMDGWLAVDPAAAHTDEALREWVAHGVAYVRSLPPK</sequence>
<feature type="domain" description="TfoX N-terminal" evidence="1">
    <location>
        <begin position="14"/>
        <end position="101"/>
    </location>
</feature>
<evidence type="ECO:0000313" key="3">
    <source>
        <dbReference type="Proteomes" id="UP000886632"/>
    </source>
</evidence>
<dbReference type="InterPro" id="IPR007076">
    <property type="entry name" value="TfoX_N"/>
</dbReference>
<accession>A0A9D7T5E7</accession>